<protein>
    <submittedName>
        <fullName evidence="1">Uncharacterized protein</fullName>
    </submittedName>
</protein>
<accession>B0PAK7</accession>
<dbReference type="AlphaFoldDB" id="B0PAK7"/>
<evidence type="ECO:0000313" key="1">
    <source>
        <dbReference type="EMBL" id="EDS11187.1"/>
    </source>
</evidence>
<dbReference type="HOGENOM" id="CLU_201757_0_0_9"/>
<name>B0PAK7_9FIRM</name>
<proteinExistence type="predicted"/>
<keyword evidence="2" id="KW-1185">Reference proteome</keyword>
<dbReference type="RefSeq" id="WP_006875102.1">
    <property type="nucleotide sequence ID" value="NZ_DS544183.1"/>
</dbReference>
<dbReference type="eggNOG" id="ENOG502ZJWG">
    <property type="taxonomic scope" value="Bacteria"/>
</dbReference>
<dbReference type="Proteomes" id="UP000003803">
    <property type="component" value="Unassembled WGS sequence"/>
</dbReference>
<evidence type="ECO:0000313" key="2">
    <source>
        <dbReference type="Proteomes" id="UP000003803"/>
    </source>
</evidence>
<reference evidence="1" key="2">
    <citation type="submission" date="2013-09" db="EMBL/GenBank/DDBJ databases">
        <title>Draft genome sequence of Anaerotruncus colihominis(DSM 17241).</title>
        <authorList>
            <person name="Sudarsanam P."/>
            <person name="Ley R."/>
            <person name="Guruge J."/>
            <person name="Turnbaugh P.J."/>
            <person name="Mahowald M."/>
            <person name="Liep D."/>
            <person name="Gordon J."/>
        </authorList>
    </citation>
    <scope>NUCLEOTIDE SEQUENCE</scope>
    <source>
        <strain evidence="1">DSM 17241</strain>
    </source>
</reference>
<sequence length="72" mass="7890">MSNKEKCIAILNEMAEEQLANIATILEAAKRAIDEAADDAFCESLYKQYEADPDKGEAISIEEAARQLGVDL</sequence>
<comment type="caution">
    <text evidence="1">The sequence shown here is derived from an EMBL/GenBank/DDBJ whole genome shotgun (WGS) entry which is preliminary data.</text>
</comment>
<gene>
    <name evidence="1" type="ORF">ANACOL_01807</name>
</gene>
<organism evidence="1 2">
    <name type="scientific">Anaerotruncus colihominis DSM 17241</name>
    <dbReference type="NCBI Taxonomy" id="445972"/>
    <lineage>
        <taxon>Bacteria</taxon>
        <taxon>Bacillati</taxon>
        <taxon>Bacillota</taxon>
        <taxon>Clostridia</taxon>
        <taxon>Eubacteriales</taxon>
        <taxon>Oscillospiraceae</taxon>
        <taxon>Anaerotruncus</taxon>
    </lineage>
</organism>
<dbReference type="EMBL" id="ABGD02000014">
    <property type="protein sequence ID" value="EDS11187.1"/>
    <property type="molecule type" value="Genomic_DNA"/>
</dbReference>
<reference evidence="1" key="1">
    <citation type="submission" date="2007-11" db="EMBL/GenBank/DDBJ databases">
        <authorList>
            <person name="Fulton L."/>
            <person name="Clifton S."/>
            <person name="Fulton B."/>
            <person name="Xu J."/>
            <person name="Minx P."/>
            <person name="Pepin K.H."/>
            <person name="Johnson M."/>
            <person name="Thiruvilangam P."/>
            <person name="Bhonagiri V."/>
            <person name="Nash W.E."/>
            <person name="Mardis E.R."/>
            <person name="Wilson R.K."/>
        </authorList>
    </citation>
    <scope>NUCLEOTIDE SEQUENCE [LARGE SCALE GENOMIC DNA]</scope>
    <source>
        <strain evidence="1">DSM 17241</strain>
    </source>
</reference>